<evidence type="ECO:0000313" key="1">
    <source>
        <dbReference type="EMBL" id="CAG8623811.1"/>
    </source>
</evidence>
<organism evidence="1 2">
    <name type="scientific">Diversispora eburnea</name>
    <dbReference type="NCBI Taxonomy" id="1213867"/>
    <lineage>
        <taxon>Eukaryota</taxon>
        <taxon>Fungi</taxon>
        <taxon>Fungi incertae sedis</taxon>
        <taxon>Mucoromycota</taxon>
        <taxon>Glomeromycotina</taxon>
        <taxon>Glomeromycetes</taxon>
        <taxon>Diversisporales</taxon>
        <taxon>Diversisporaceae</taxon>
        <taxon>Diversispora</taxon>
    </lineage>
</organism>
<evidence type="ECO:0000313" key="2">
    <source>
        <dbReference type="Proteomes" id="UP000789706"/>
    </source>
</evidence>
<dbReference type="AlphaFoldDB" id="A0A9N9D638"/>
<protein>
    <submittedName>
        <fullName evidence="1">10531_t:CDS:1</fullName>
    </submittedName>
</protein>
<proteinExistence type="predicted"/>
<dbReference type="Proteomes" id="UP000789706">
    <property type="component" value="Unassembled WGS sequence"/>
</dbReference>
<dbReference type="EMBL" id="CAJVPK010003148">
    <property type="protein sequence ID" value="CAG8623811.1"/>
    <property type="molecule type" value="Genomic_DNA"/>
</dbReference>
<accession>A0A9N9D638</accession>
<comment type="caution">
    <text evidence="1">The sequence shown here is derived from an EMBL/GenBank/DDBJ whole genome shotgun (WGS) entry which is preliminary data.</text>
</comment>
<gene>
    <name evidence="1" type="ORF">DEBURN_LOCUS10478</name>
</gene>
<keyword evidence="2" id="KW-1185">Reference proteome</keyword>
<sequence>MSGSILGENGPGRRINPKKNYGINRRKLRIFKGNRKRNRKIPEETFEQIEEEMNLERLQEIKLRLCVKCLIPRLQERELYKGITIEGVVRDRDFEENLELELGLVKNGGVNVTIGDEGIIINEGGKNEGIWESYQK</sequence>
<name>A0A9N9D638_9GLOM</name>
<reference evidence="1" key="1">
    <citation type="submission" date="2021-06" db="EMBL/GenBank/DDBJ databases">
        <authorList>
            <person name="Kallberg Y."/>
            <person name="Tangrot J."/>
            <person name="Rosling A."/>
        </authorList>
    </citation>
    <scope>NUCLEOTIDE SEQUENCE</scope>
    <source>
        <strain evidence="1">AZ414A</strain>
    </source>
</reference>